<dbReference type="Pfam" id="PF01311">
    <property type="entry name" value="Bac_export_1"/>
    <property type="match status" value="1"/>
</dbReference>
<proteinExistence type="inferred from homology"/>
<feature type="transmembrane region" description="Helical" evidence="7">
    <location>
        <begin position="174"/>
        <end position="193"/>
    </location>
</feature>
<comment type="subcellular location">
    <subcellularLocation>
        <location evidence="1">Cell membrane</location>
        <topology evidence="1">Multi-pass membrane protein</topology>
    </subcellularLocation>
</comment>
<keyword evidence="6 7" id="KW-0472">Membrane</keyword>
<dbReference type="EMBL" id="CP040822">
    <property type="protein sequence ID" value="QDL94804.1"/>
    <property type="molecule type" value="Genomic_DNA"/>
</dbReference>
<keyword evidence="8" id="KW-0966">Cell projection</keyword>
<feature type="transmembrane region" description="Helical" evidence="7">
    <location>
        <begin position="122"/>
        <end position="148"/>
    </location>
</feature>
<keyword evidence="4 7" id="KW-0812">Transmembrane</keyword>
<geneLocation type="plasmid" evidence="9">
    <name>pd4m1d</name>
</geneLocation>
<dbReference type="Proteomes" id="UP000305888">
    <property type="component" value="Plasmid pD4M1D"/>
</dbReference>
<feature type="transmembrane region" description="Helical" evidence="7">
    <location>
        <begin position="205"/>
        <end position="226"/>
    </location>
</feature>
<comment type="similarity">
    <text evidence="2">Belongs to the FliR/MopE/SpaR family.</text>
</comment>
<reference evidence="8 9" key="1">
    <citation type="submission" date="2019-06" db="EMBL/GenBank/DDBJ databases">
        <title>Genome sequence of Rhodobacteraceae bacterium D4M1.</title>
        <authorList>
            <person name="Cao J."/>
        </authorList>
    </citation>
    <scope>NUCLEOTIDE SEQUENCE [LARGE SCALE GENOMIC DNA]</scope>
    <source>
        <strain evidence="8 9">D4M1</strain>
        <plasmid evidence="9">pd4m1d</plasmid>
    </source>
</reference>
<organism evidence="8 9">
    <name type="scientific">Paroceanicella profunda</name>
    <dbReference type="NCBI Taxonomy" id="2579971"/>
    <lineage>
        <taxon>Bacteria</taxon>
        <taxon>Pseudomonadati</taxon>
        <taxon>Pseudomonadota</taxon>
        <taxon>Alphaproteobacteria</taxon>
        <taxon>Rhodobacterales</taxon>
        <taxon>Paracoccaceae</taxon>
        <taxon>Paroceanicella</taxon>
    </lineage>
</organism>
<dbReference type="OrthoDB" id="9779817at2"/>
<dbReference type="GO" id="GO:0005886">
    <property type="term" value="C:plasma membrane"/>
    <property type="evidence" value="ECO:0007669"/>
    <property type="project" value="UniProtKB-SubCell"/>
</dbReference>
<feature type="transmembrane region" description="Helical" evidence="7">
    <location>
        <begin position="34"/>
        <end position="53"/>
    </location>
</feature>
<keyword evidence="9" id="KW-1185">Reference proteome</keyword>
<keyword evidence="8" id="KW-0969">Cilium</keyword>
<dbReference type="PANTHER" id="PTHR30065:SF8">
    <property type="entry name" value="FLAGELLAR BIOSYNTHETIC PROTEIN FLIR"/>
    <property type="match status" value="1"/>
</dbReference>
<name>A0A5B8G3T7_9RHOB</name>
<sequence>MVFTFFAVFMRVGAVVSLLPGIGEQTMSMRTRLCVALALSAALWPMLAEHAHLPGADWAPAAPQLFLVLLAETVAGLVLGIALRLMLVVLQLAGSIAAQSTAISQIAGAGVTPDPMPAMGNILVMAGIALALTLGLHVKAAVMIAWSYEMLPFGRFPDGADMASWGTASVSRGFALALALAGPFVLLSFLYNLTLGAINRAMPQLMVAFVGAPFITGAGLVLLMLAGPVMLRIWVGALDDVLADPLAVPR</sequence>
<evidence type="ECO:0000256" key="1">
    <source>
        <dbReference type="ARBA" id="ARBA00004651"/>
    </source>
</evidence>
<gene>
    <name evidence="8" type="ORF">FDP22_23205</name>
</gene>
<dbReference type="PANTHER" id="PTHR30065">
    <property type="entry name" value="FLAGELLAR BIOSYNTHETIC PROTEIN FLIR"/>
    <property type="match status" value="1"/>
</dbReference>
<dbReference type="KEGG" id="ppru:FDP22_23205"/>
<dbReference type="AlphaFoldDB" id="A0A5B8G3T7"/>
<dbReference type="GO" id="GO:0006605">
    <property type="term" value="P:protein targeting"/>
    <property type="evidence" value="ECO:0007669"/>
    <property type="project" value="InterPro"/>
</dbReference>
<keyword evidence="8" id="KW-0614">Plasmid</keyword>
<evidence type="ECO:0000256" key="7">
    <source>
        <dbReference type="SAM" id="Phobius"/>
    </source>
</evidence>
<evidence type="ECO:0000256" key="4">
    <source>
        <dbReference type="ARBA" id="ARBA00022692"/>
    </source>
</evidence>
<keyword evidence="3" id="KW-1003">Cell membrane</keyword>
<feature type="transmembrane region" description="Helical" evidence="7">
    <location>
        <begin position="65"/>
        <end position="90"/>
    </location>
</feature>
<dbReference type="InterPro" id="IPR002010">
    <property type="entry name" value="T3SS_IM_R"/>
</dbReference>
<evidence type="ECO:0000256" key="3">
    <source>
        <dbReference type="ARBA" id="ARBA00022475"/>
    </source>
</evidence>
<dbReference type="PRINTS" id="PR00953">
    <property type="entry name" value="TYPE3IMRPROT"/>
</dbReference>
<keyword evidence="5 7" id="KW-1133">Transmembrane helix</keyword>
<evidence type="ECO:0000256" key="6">
    <source>
        <dbReference type="ARBA" id="ARBA00023136"/>
    </source>
</evidence>
<accession>A0A5B8G3T7</accession>
<keyword evidence="8" id="KW-0282">Flagellum</keyword>
<evidence type="ECO:0000313" key="8">
    <source>
        <dbReference type="EMBL" id="QDL94804.1"/>
    </source>
</evidence>
<evidence type="ECO:0000256" key="5">
    <source>
        <dbReference type="ARBA" id="ARBA00022989"/>
    </source>
</evidence>
<evidence type="ECO:0000313" key="9">
    <source>
        <dbReference type="Proteomes" id="UP000305888"/>
    </source>
</evidence>
<protein>
    <submittedName>
        <fullName evidence="8">Flagellar biosynthetic protein FliR</fullName>
    </submittedName>
</protein>
<evidence type="ECO:0000256" key="2">
    <source>
        <dbReference type="ARBA" id="ARBA00009772"/>
    </source>
</evidence>